<protein>
    <recommendedName>
        <fullName evidence="4">Glycosyl hydrolase-like 10 domain-containing protein</fullName>
    </recommendedName>
</protein>
<dbReference type="OrthoDB" id="2253662at2"/>
<evidence type="ECO:0008006" key="4">
    <source>
        <dbReference type="Google" id="ProtNLM"/>
    </source>
</evidence>
<dbReference type="PROSITE" id="PS51257">
    <property type="entry name" value="PROKAR_LIPOPROTEIN"/>
    <property type="match status" value="1"/>
</dbReference>
<accession>A0A2U2B5E9</accession>
<organism evidence="2 3">
    <name type="scientific">Marinilabilia rubra</name>
    <dbReference type="NCBI Taxonomy" id="2162893"/>
    <lineage>
        <taxon>Bacteria</taxon>
        <taxon>Pseudomonadati</taxon>
        <taxon>Bacteroidota</taxon>
        <taxon>Bacteroidia</taxon>
        <taxon>Marinilabiliales</taxon>
        <taxon>Marinilabiliaceae</taxon>
        <taxon>Marinilabilia</taxon>
    </lineage>
</organism>
<dbReference type="RefSeq" id="WP_109265510.1">
    <property type="nucleotide sequence ID" value="NZ_QEWP01000016.1"/>
</dbReference>
<dbReference type="Proteomes" id="UP000244956">
    <property type="component" value="Unassembled WGS sequence"/>
</dbReference>
<keyword evidence="1" id="KW-0732">Signal</keyword>
<comment type="caution">
    <text evidence="2">The sequence shown here is derived from an EMBL/GenBank/DDBJ whole genome shotgun (WGS) entry which is preliminary data.</text>
</comment>
<dbReference type="Gene3D" id="3.20.20.80">
    <property type="entry name" value="Glycosidases"/>
    <property type="match status" value="1"/>
</dbReference>
<dbReference type="SUPFAM" id="SSF51445">
    <property type="entry name" value="(Trans)glycosidases"/>
    <property type="match status" value="1"/>
</dbReference>
<dbReference type="InterPro" id="IPR017853">
    <property type="entry name" value="GH"/>
</dbReference>
<feature type="chain" id="PRO_5015593974" description="Glycosyl hydrolase-like 10 domain-containing protein" evidence="1">
    <location>
        <begin position="22"/>
        <end position="359"/>
    </location>
</feature>
<reference evidence="2 3" key="1">
    <citation type="submission" date="2018-05" db="EMBL/GenBank/DDBJ databases">
        <title>Marinilabilia rubrum sp. nov., isolated from saltern sediment.</title>
        <authorList>
            <person name="Zhang R."/>
        </authorList>
    </citation>
    <scope>NUCLEOTIDE SEQUENCE [LARGE SCALE GENOMIC DNA]</scope>
    <source>
        <strain evidence="2 3">WTE16</strain>
    </source>
</reference>
<sequence length="359" mass="40834">MKIIFILVLAVFVFSCTSVVAQNDSLPFIKGVYGNPGTLLDAGYSFDSLGMNAVFVRSISLTREFYDTARKQGCRVYVEFPALNGKNYLKDNPEAWPINEKGEQEPPADWFMGICPTDPGFKTYRVNQLNDILSEFDVDGIFLDYLHWHAQFETSDPILPLTCFCNRCTDRFEKNLGHDIPGSRIPEKAAWILNNADDEWRSWRNGVLNGWVKDMREIVKKKQPEALLGVFYASWYPADHDSALYRNLGIDVAELAKLADVLSPMLFHKMKGRPVEWGGEYVKWLGDLTNAGENNAPLIWPIVQAHNSPGVITANEFRQVMMEGARQPSSGIMMFSDQSLLQDPQKIEVMKEIYWSEIK</sequence>
<dbReference type="EMBL" id="QEWP01000016">
    <property type="protein sequence ID" value="PWD98300.1"/>
    <property type="molecule type" value="Genomic_DNA"/>
</dbReference>
<proteinExistence type="predicted"/>
<gene>
    <name evidence="2" type="ORF">DDZ16_16100</name>
</gene>
<dbReference type="AlphaFoldDB" id="A0A2U2B5E9"/>
<evidence type="ECO:0000313" key="3">
    <source>
        <dbReference type="Proteomes" id="UP000244956"/>
    </source>
</evidence>
<name>A0A2U2B5E9_9BACT</name>
<keyword evidence="3" id="KW-1185">Reference proteome</keyword>
<feature type="signal peptide" evidence="1">
    <location>
        <begin position="1"/>
        <end position="21"/>
    </location>
</feature>
<evidence type="ECO:0000256" key="1">
    <source>
        <dbReference type="SAM" id="SignalP"/>
    </source>
</evidence>
<evidence type="ECO:0000313" key="2">
    <source>
        <dbReference type="EMBL" id="PWD98300.1"/>
    </source>
</evidence>